<organism evidence="2 3">
    <name type="scientific">Zhihengliuella halotolerans</name>
    <dbReference type="NCBI Taxonomy" id="370736"/>
    <lineage>
        <taxon>Bacteria</taxon>
        <taxon>Bacillati</taxon>
        <taxon>Actinomycetota</taxon>
        <taxon>Actinomycetes</taxon>
        <taxon>Micrococcales</taxon>
        <taxon>Micrococcaceae</taxon>
        <taxon>Zhihengliuella</taxon>
    </lineage>
</organism>
<name>A0A4Q8AF90_9MICC</name>
<reference evidence="2 3" key="1">
    <citation type="submission" date="2019-02" db="EMBL/GenBank/DDBJ databases">
        <title>Sequencing the genomes of 1000 actinobacteria strains.</title>
        <authorList>
            <person name="Klenk H.-P."/>
        </authorList>
    </citation>
    <scope>NUCLEOTIDE SEQUENCE [LARGE SCALE GENOMIC DNA]</scope>
    <source>
        <strain evidence="2 3">DSM 17364</strain>
    </source>
</reference>
<keyword evidence="3" id="KW-1185">Reference proteome</keyword>
<feature type="region of interest" description="Disordered" evidence="1">
    <location>
        <begin position="1"/>
        <end position="25"/>
    </location>
</feature>
<evidence type="ECO:0000313" key="2">
    <source>
        <dbReference type="EMBL" id="RZU62874.1"/>
    </source>
</evidence>
<gene>
    <name evidence="2" type="ORF">EV380_2479</name>
</gene>
<dbReference type="Proteomes" id="UP000292685">
    <property type="component" value="Unassembled WGS sequence"/>
</dbReference>
<evidence type="ECO:0000313" key="3">
    <source>
        <dbReference type="Proteomes" id="UP000292685"/>
    </source>
</evidence>
<protein>
    <submittedName>
        <fullName evidence="2">Uncharacterized protein</fullName>
    </submittedName>
</protein>
<sequence length="45" mass="4906">MPAVPNHPETTAARQQPPPPSLSGEQLDAARRLAQRIVAEHGRPR</sequence>
<accession>A0A4Q8AF90</accession>
<proteinExistence type="predicted"/>
<comment type="caution">
    <text evidence="2">The sequence shown here is derived from an EMBL/GenBank/DDBJ whole genome shotgun (WGS) entry which is preliminary data.</text>
</comment>
<dbReference type="AlphaFoldDB" id="A0A4Q8AF90"/>
<dbReference type="EMBL" id="SHLA01000001">
    <property type="protein sequence ID" value="RZU62874.1"/>
    <property type="molecule type" value="Genomic_DNA"/>
</dbReference>
<evidence type="ECO:0000256" key="1">
    <source>
        <dbReference type="SAM" id="MobiDB-lite"/>
    </source>
</evidence>